<dbReference type="Proteomes" id="UP001469553">
    <property type="component" value="Unassembled WGS sequence"/>
</dbReference>
<protein>
    <submittedName>
        <fullName evidence="1">Uncharacterized protein</fullName>
    </submittedName>
</protein>
<evidence type="ECO:0000313" key="2">
    <source>
        <dbReference type="Proteomes" id="UP001469553"/>
    </source>
</evidence>
<accession>A0ABV0YSG0</accession>
<proteinExistence type="predicted"/>
<evidence type="ECO:0000313" key="1">
    <source>
        <dbReference type="EMBL" id="MEQ2296661.1"/>
    </source>
</evidence>
<keyword evidence="2" id="KW-1185">Reference proteome</keyword>
<comment type="caution">
    <text evidence="1">The sequence shown here is derived from an EMBL/GenBank/DDBJ whole genome shotgun (WGS) entry which is preliminary data.</text>
</comment>
<dbReference type="EMBL" id="JAHRIP010040416">
    <property type="protein sequence ID" value="MEQ2296661.1"/>
    <property type="molecule type" value="Genomic_DNA"/>
</dbReference>
<organism evidence="1 2">
    <name type="scientific">Ameca splendens</name>
    <dbReference type="NCBI Taxonomy" id="208324"/>
    <lineage>
        <taxon>Eukaryota</taxon>
        <taxon>Metazoa</taxon>
        <taxon>Chordata</taxon>
        <taxon>Craniata</taxon>
        <taxon>Vertebrata</taxon>
        <taxon>Euteleostomi</taxon>
        <taxon>Actinopterygii</taxon>
        <taxon>Neopterygii</taxon>
        <taxon>Teleostei</taxon>
        <taxon>Neoteleostei</taxon>
        <taxon>Acanthomorphata</taxon>
        <taxon>Ovalentaria</taxon>
        <taxon>Atherinomorphae</taxon>
        <taxon>Cyprinodontiformes</taxon>
        <taxon>Goodeidae</taxon>
        <taxon>Ameca</taxon>
    </lineage>
</organism>
<name>A0ABV0YSG0_9TELE</name>
<sequence>MVRLLISDGSWLVLRIAENATRPVPDLTDMPRALPDGSADGVESHTTRHFPSNTIGSVSFWHLTLEGPHWPISSSPTRKINLGAKAGAGLRDGDAIVPNKFKVSVFLVLLFVFSSWKNTAPPQ</sequence>
<gene>
    <name evidence="1" type="ORF">AMECASPLE_026879</name>
</gene>
<reference evidence="1 2" key="1">
    <citation type="submission" date="2021-06" db="EMBL/GenBank/DDBJ databases">
        <authorList>
            <person name="Palmer J.M."/>
        </authorList>
    </citation>
    <scope>NUCLEOTIDE SEQUENCE [LARGE SCALE GENOMIC DNA]</scope>
    <source>
        <strain evidence="1 2">AS_MEX2019</strain>
        <tissue evidence="1">Muscle</tissue>
    </source>
</reference>